<dbReference type="OrthoDB" id="5242095at2"/>
<dbReference type="InterPro" id="IPR000551">
    <property type="entry name" value="MerR-type_HTH_dom"/>
</dbReference>
<dbReference type="InterPro" id="IPR009061">
    <property type="entry name" value="DNA-bd_dom_put_sf"/>
</dbReference>
<dbReference type="eggNOG" id="COG0789">
    <property type="taxonomic scope" value="Bacteria"/>
</dbReference>
<dbReference type="PATRIC" id="fig|396014.3.peg.167"/>
<dbReference type="AlphaFoldDB" id="Z9JXR2"/>
<dbReference type="InterPro" id="IPR047057">
    <property type="entry name" value="MerR_fam"/>
</dbReference>
<dbReference type="PANTHER" id="PTHR30204:SF98">
    <property type="entry name" value="HTH-TYPE TRANSCRIPTIONAL REGULATOR ADHR"/>
    <property type="match status" value="1"/>
</dbReference>
<dbReference type="Pfam" id="PF13411">
    <property type="entry name" value="MerR_1"/>
    <property type="match status" value="1"/>
</dbReference>
<evidence type="ECO:0000313" key="3">
    <source>
        <dbReference type="EMBL" id="EWS82557.1"/>
    </source>
</evidence>
<dbReference type="PRINTS" id="PR00040">
    <property type="entry name" value="HTHMERR"/>
</dbReference>
<dbReference type="GO" id="GO:0003700">
    <property type="term" value="F:DNA-binding transcription factor activity"/>
    <property type="evidence" value="ECO:0007669"/>
    <property type="project" value="InterPro"/>
</dbReference>
<name>Z9JXR2_9MICO</name>
<dbReference type="EMBL" id="JDYK01000002">
    <property type="protein sequence ID" value="EWS82557.1"/>
    <property type="molecule type" value="Genomic_DNA"/>
</dbReference>
<proteinExistence type="predicted"/>
<dbReference type="PANTHER" id="PTHR30204">
    <property type="entry name" value="REDOX-CYCLING DRUG-SENSING TRANSCRIPTIONAL ACTIVATOR SOXR"/>
    <property type="match status" value="1"/>
</dbReference>
<dbReference type="SMART" id="SM00422">
    <property type="entry name" value="HTH_MERR"/>
    <property type="match status" value="1"/>
</dbReference>
<dbReference type="RefSeq" id="WP_038370048.1">
    <property type="nucleotide sequence ID" value="NZ_BAAAOW010000001.1"/>
</dbReference>
<sequence length="123" mass="13926">MATYTPAEAAQRSGFTIDTLRYYEREGILPRVARSAGGHRVYSDADLSTLDFLQCLRDTGMPIERLRRYGEMCQDPATMTDRAALLREHAADVDAQIALLTRRRARLTEKIAWYDEQIGDAAD</sequence>
<keyword evidence="4" id="KW-1185">Reference proteome</keyword>
<feature type="domain" description="HTH merR-type" evidence="2">
    <location>
        <begin position="3"/>
        <end position="72"/>
    </location>
</feature>
<dbReference type="HOGENOM" id="CLU_060077_8_1_11"/>
<dbReference type="Proteomes" id="UP000023067">
    <property type="component" value="Unassembled WGS sequence"/>
</dbReference>
<evidence type="ECO:0000256" key="1">
    <source>
        <dbReference type="ARBA" id="ARBA00023125"/>
    </source>
</evidence>
<evidence type="ECO:0000259" key="2">
    <source>
        <dbReference type="PROSITE" id="PS50937"/>
    </source>
</evidence>
<comment type="caution">
    <text evidence="3">The sequence shown here is derived from an EMBL/GenBank/DDBJ whole genome shotgun (WGS) entry which is preliminary data.</text>
</comment>
<dbReference type="GO" id="GO:0003677">
    <property type="term" value="F:DNA binding"/>
    <property type="evidence" value="ECO:0007669"/>
    <property type="project" value="UniProtKB-KW"/>
</dbReference>
<gene>
    <name evidence="3" type="ORF">BF93_05835</name>
</gene>
<dbReference type="PROSITE" id="PS50937">
    <property type="entry name" value="HTH_MERR_2"/>
    <property type="match status" value="1"/>
</dbReference>
<dbReference type="STRING" id="396014.BF93_05835"/>
<protein>
    <submittedName>
        <fullName evidence="3">MerR family transcriptional regulator</fullName>
    </submittedName>
</protein>
<dbReference type="Gene3D" id="1.10.1660.10">
    <property type="match status" value="1"/>
</dbReference>
<dbReference type="CDD" id="cd01109">
    <property type="entry name" value="HTH_YyaN"/>
    <property type="match status" value="1"/>
</dbReference>
<dbReference type="SUPFAM" id="SSF46955">
    <property type="entry name" value="Putative DNA-binding domain"/>
    <property type="match status" value="1"/>
</dbReference>
<keyword evidence="1" id="KW-0238">DNA-binding</keyword>
<accession>Z9JXR2</accession>
<evidence type="ECO:0000313" key="4">
    <source>
        <dbReference type="Proteomes" id="UP000023067"/>
    </source>
</evidence>
<reference evidence="3 4" key="1">
    <citation type="submission" date="2014-02" db="EMBL/GenBank/DDBJ databases">
        <title>Genome sequence of Brachybacterium phenoliresistens strain W13A50.</title>
        <authorList>
            <person name="Wang X."/>
        </authorList>
    </citation>
    <scope>NUCLEOTIDE SEQUENCE [LARGE SCALE GENOMIC DNA]</scope>
    <source>
        <strain evidence="3 4">W13A50</strain>
    </source>
</reference>
<organism evidence="3 4">
    <name type="scientific">Brachybacterium phenoliresistens</name>
    <dbReference type="NCBI Taxonomy" id="396014"/>
    <lineage>
        <taxon>Bacteria</taxon>
        <taxon>Bacillati</taxon>
        <taxon>Actinomycetota</taxon>
        <taxon>Actinomycetes</taxon>
        <taxon>Micrococcales</taxon>
        <taxon>Dermabacteraceae</taxon>
        <taxon>Brachybacterium</taxon>
    </lineage>
</organism>